<dbReference type="InterPro" id="IPR008271">
    <property type="entry name" value="Ser/Thr_kinase_AS"/>
</dbReference>
<feature type="domain" description="Protein kinase" evidence="10">
    <location>
        <begin position="1"/>
        <end position="125"/>
    </location>
</feature>
<evidence type="ECO:0000256" key="9">
    <source>
        <dbReference type="ARBA" id="ARBA00051693"/>
    </source>
</evidence>
<dbReference type="SUPFAM" id="SSF56112">
    <property type="entry name" value="Protein kinase-like (PK-like)"/>
    <property type="match status" value="1"/>
</dbReference>
<dbReference type="GO" id="GO:0005524">
    <property type="term" value="F:ATP binding"/>
    <property type="evidence" value="ECO:0007669"/>
    <property type="project" value="UniProtKB-KW"/>
</dbReference>
<dbReference type="Gene3D" id="1.10.510.10">
    <property type="entry name" value="Transferase(Phosphotransferase) domain 1"/>
    <property type="match status" value="1"/>
</dbReference>
<evidence type="ECO:0000256" key="8">
    <source>
        <dbReference type="ARBA" id="ARBA00049299"/>
    </source>
</evidence>
<sequence length="125" mass="14112">MDLVSVYNKNNSNDLSTPEHEHVHLLRTYPACLCQALNYLHEVMKIKHKDIKPENILIDRHDSIIITDFGISTRHTDSTNPITYGPTGYTAKYGAPEVIDSQDEVGVGRDYDVDTFSLGCVMLEM</sequence>
<proteinExistence type="inferred from homology"/>
<dbReference type="PANTHER" id="PTHR48013">
    <property type="entry name" value="DUAL SPECIFICITY MITOGEN-ACTIVATED PROTEIN KINASE KINASE 5-RELATED"/>
    <property type="match status" value="1"/>
</dbReference>
<dbReference type="Proteomes" id="UP000250140">
    <property type="component" value="Unassembled WGS sequence"/>
</dbReference>
<organism evidence="11 12">
    <name type="scientific">Glonium stellatum</name>
    <dbReference type="NCBI Taxonomy" id="574774"/>
    <lineage>
        <taxon>Eukaryota</taxon>
        <taxon>Fungi</taxon>
        <taxon>Dikarya</taxon>
        <taxon>Ascomycota</taxon>
        <taxon>Pezizomycotina</taxon>
        <taxon>Dothideomycetes</taxon>
        <taxon>Pleosporomycetidae</taxon>
        <taxon>Gloniales</taxon>
        <taxon>Gloniaceae</taxon>
        <taxon>Glonium</taxon>
    </lineage>
</organism>
<evidence type="ECO:0000259" key="10">
    <source>
        <dbReference type="PROSITE" id="PS50011"/>
    </source>
</evidence>
<evidence type="ECO:0000256" key="1">
    <source>
        <dbReference type="ARBA" id="ARBA00022679"/>
    </source>
</evidence>
<protein>
    <recommendedName>
        <fullName evidence="6">mitogen-activated protein kinase kinase</fullName>
        <ecNumber evidence="6">2.7.12.2</ecNumber>
    </recommendedName>
</protein>
<keyword evidence="3 11" id="KW-0418">Kinase</keyword>
<dbReference type="OrthoDB" id="4062651at2759"/>
<evidence type="ECO:0000256" key="7">
    <source>
        <dbReference type="ARBA" id="ARBA00049014"/>
    </source>
</evidence>
<keyword evidence="4" id="KW-0067">ATP-binding</keyword>
<gene>
    <name evidence="11" type="ORF">AOQ84DRAFT_284357</name>
</gene>
<keyword evidence="2" id="KW-0547">Nucleotide-binding</keyword>
<evidence type="ECO:0000256" key="6">
    <source>
        <dbReference type="ARBA" id="ARBA00038999"/>
    </source>
</evidence>
<dbReference type="AlphaFoldDB" id="A0A8E2F9M4"/>
<comment type="catalytic activity">
    <reaction evidence="8">
        <text>L-threonyl-[protein] + ATP = O-phospho-L-threonyl-[protein] + ADP + H(+)</text>
        <dbReference type="Rhea" id="RHEA:46608"/>
        <dbReference type="Rhea" id="RHEA-COMP:11060"/>
        <dbReference type="Rhea" id="RHEA-COMP:11605"/>
        <dbReference type="ChEBI" id="CHEBI:15378"/>
        <dbReference type="ChEBI" id="CHEBI:30013"/>
        <dbReference type="ChEBI" id="CHEBI:30616"/>
        <dbReference type="ChEBI" id="CHEBI:61977"/>
        <dbReference type="ChEBI" id="CHEBI:456216"/>
        <dbReference type="EC" id="2.7.12.2"/>
    </reaction>
</comment>
<evidence type="ECO:0000256" key="5">
    <source>
        <dbReference type="ARBA" id="ARBA00038035"/>
    </source>
</evidence>
<accession>A0A8E2F9M4</accession>
<dbReference type="GO" id="GO:0004708">
    <property type="term" value="F:MAP kinase kinase activity"/>
    <property type="evidence" value="ECO:0007669"/>
    <property type="project" value="UniProtKB-EC"/>
</dbReference>
<dbReference type="Pfam" id="PF00069">
    <property type="entry name" value="Pkinase"/>
    <property type="match status" value="1"/>
</dbReference>
<evidence type="ECO:0000313" key="12">
    <source>
        <dbReference type="Proteomes" id="UP000250140"/>
    </source>
</evidence>
<evidence type="ECO:0000256" key="4">
    <source>
        <dbReference type="ARBA" id="ARBA00022840"/>
    </source>
</evidence>
<dbReference type="InterPro" id="IPR000719">
    <property type="entry name" value="Prot_kinase_dom"/>
</dbReference>
<comment type="similarity">
    <text evidence="5">Belongs to the protein kinase superfamily. STE Ser/Thr protein kinase family. MAP kinase kinase subfamily.</text>
</comment>
<dbReference type="PANTHER" id="PTHR48013:SF9">
    <property type="entry name" value="DUAL SPECIFICITY MITOGEN-ACTIVATED PROTEIN KINASE KINASE 5"/>
    <property type="match status" value="1"/>
</dbReference>
<comment type="catalytic activity">
    <reaction evidence="7">
        <text>L-seryl-[protein] + ATP = O-phospho-L-seryl-[protein] + ADP + H(+)</text>
        <dbReference type="Rhea" id="RHEA:17989"/>
        <dbReference type="Rhea" id="RHEA-COMP:9863"/>
        <dbReference type="Rhea" id="RHEA-COMP:11604"/>
        <dbReference type="ChEBI" id="CHEBI:15378"/>
        <dbReference type="ChEBI" id="CHEBI:29999"/>
        <dbReference type="ChEBI" id="CHEBI:30616"/>
        <dbReference type="ChEBI" id="CHEBI:83421"/>
        <dbReference type="ChEBI" id="CHEBI:456216"/>
        <dbReference type="EC" id="2.7.12.2"/>
    </reaction>
</comment>
<evidence type="ECO:0000256" key="3">
    <source>
        <dbReference type="ARBA" id="ARBA00022777"/>
    </source>
</evidence>
<evidence type="ECO:0000313" key="11">
    <source>
        <dbReference type="EMBL" id="OCL12825.1"/>
    </source>
</evidence>
<name>A0A8E2F9M4_9PEZI</name>
<dbReference type="EC" id="2.7.12.2" evidence="6"/>
<reference evidence="11 12" key="1">
    <citation type="journal article" date="2016" name="Nat. Commun.">
        <title>Ectomycorrhizal ecology is imprinted in the genome of the dominant symbiotic fungus Cenococcum geophilum.</title>
        <authorList>
            <consortium name="DOE Joint Genome Institute"/>
            <person name="Peter M."/>
            <person name="Kohler A."/>
            <person name="Ohm R.A."/>
            <person name="Kuo A."/>
            <person name="Krutzmann J."/>
            <person name="Morin E."/>
            <person name="Arend M."/>
            <person name="Barry K.W."/>
            <person name="Binder M."/>
            <person name="Choi C."/>
            <person name="Clum A."/>
            <person name="Copeland A."/>
            <person name="Grisel N."/>
            <person name="Haridas S."/>
            <person name="Kipfer T."/>
            <person name="LaButti K."/>
            <person name="Lindquist E."/>
            <person name="Lipzen A."/>
            <person name="Maire R."/>
            <person name="Meier B."/>
            <person name="Mihaltcheva S."/>
            <person name="Molinier V."/>
            <person name="Murat C."/>
            <person name="Poggeler S."/>
            <person name="Quandt C.A."/>
            <person name="Sperisen C."/>
            <person name="Tritt A."/>
            <person name="Tisserant E."/>
            <person name="Crous P.W."/>
            <person name="Henrissat B."/>
            <person name="Nehls U."/>
            <person name="Egli S."/>
            <person name="Spatafora J.W."/>
            <person name="Grigoriev I.V."/>
            <person name="Martin F.M."/>
        </authorList>
    </citation>
    <scope>NUCLEOTIDE SEQUENCE [LARGE SCALE GENOMIC DNA]</scope>
    <source>
        <strain evidence="11 12">CBS 207.34</strain>
    </source>
</reference>
<evidence type="ECO:0000256" key="2">
    <source>
        <dbReference type="ARBA" id="ARBA00022741"/>
    </source>
</evidence>
<keyword evidence="1" id="KW-0808">Transferase</keyword>
<keyword evidence="12" id="KW-1185">Reference proteome</keyword>
<dbReference type="EMBL" id="KV748826">
    <property type="protein sequence ID" value="OCL12825.1"/>
    <property type="molecule type" value="Genomic_DNA"/>
</dbReference>
<comment type="catalytic activity">
    <reaction evidence="9">
        <text>L-tyrosyl-[protein] + ATP = O-phospho-L-tyrosyl-[protein] + ADP + H(+)</text>
        <dbReference type="Rhea" id="RHEA:10596"/>
        <dbReference type="Rhea" id="RHEA-COMP:10136"/>
        <dbReference type="Rhea" id="RHEA-COMP:20101"/>
        <dbReference type="ChEBI" id="CHEBI:15378"/>
        <dbReference type="ChEBI" id="CHEBI:30616"/>
        <dbReference type="ChEBI" id="CHEBI:46858"/>
        <dbReference type="ChEBI" id="CHEBI:61978"/>
        <dbReference type="ChEBI" id="CHEBI:456216"/>
        <dbReference type="EC" id="2.7.12.2"/>
    </reaction>
</comment>
<dbReference type="InterPro" id="IPR011009">
    <property type="entry name" value="Kinase-like_dom_sf"/>
</dbReference>
<dbReference type="PROSITE" id="PS50011">
    <property type="entry name" value="PROTEIN_KINASE_DOM"/>
    <property type="match status" value="1"/>
</dbReference>
<dbReference type="CDD" id="cd00180">
    <property type="entry name" value="PKc"/>
    <property type="match status" value="1"/>
</dbReference>
<feature type="non-terminal residue" evidence="11">
    <location>
        <position position="125"/>
    </location>
</feature>
<dbReference type="PROSITE" id="PS00108">
    <property type="entry name" value="PROTEIN_KINASE_ST"/>
    <property type="match status" value="1"/>
</dbReference>